<dbReference type="GO" id="GO:0005783">
    <property type="term" value="C:endoplasmic reticulum"/>
    <property type="evidence" value="ECO:0007669"/>
    <property type="project" value="TreeGrafter"/>
</dbReference>
<feature type="domain" description="Palmitoyltransferase DHHC" evidence="12">
    <location>
        <begin position="174"/>
        <end position="287"/>
    </location>
</feature>
<evidence type="ECO:0000313" key="14">
    <source>
        <dbReference type="Proteomes" id="UP000271241"/>
    </source>
</evidence>
<evidence type="ECO:0000256" key="11">
    <source>
        <dbReference type="SAM" id="MobiDB-lite"/>
    </source>
</evidence>
<dbReference type="Proteomes" id="UP000271241">
    <property type="component" value="Unassembled WGS sequence"/>
</dbReference>
<dbReference type="PANTHER" id="PTHR22883:SF147">
    <property type="entry name" value="PALMITOYLTRANSFERASE"/>
    <property type="match status" value="1"/>
</dbReference>
<dbReference type="GO" id="GO:0016020">
    <property type="term" value="C:membrane"/>
    <property type="evidence" value="ECO:0007669"/>
    <property type="project" value="UniProtKB-SubCell"/>
</dbReference>
<dbReference type="GO" id="GO:0006612">
    <property type="term" value="P:protein targeting to membrane"/>
    <property type="evidence" value="ECO:0007669"/>
    <property type="project" value="TreeGrafter"/>
</dbReference>
<evidence type="ECO:0000256" key="10">
    <source>
        <dbReference type="RuleBase" id="RU079119"/>
    </source>
</evidence>
<evidence type="ECO:0000256" key="4">
    <source>
        <dbReference type="ARBA" id="ARBA00022989"/>
    </source>
</evidence>
<sequence>MIYGLVGWSYYVFVVRAQLNYYMHRSVPGSVILLVVYHVLFCMTLYTYTRLVLLQPGFAGDILSKVDLQPLARSPHQQVGAQTTQESSGGAESDGDAATTTGDDDATRVEQQQEGTGDQTLTARGELADEPLTQSHLDNPNARKEILPLLSVSPPTGFTVPASAIVLPIAPDGKRPRYCSVCKVVKPDRCHHCSQCDEIAGCVGFHNHKLFFLFLFYVASFTTYVAGTMAAMLGLYLEDPTVPDNLDGQWLAIIVLGALWSLMLWPFMGMHAFQIVTNQTTLEYMKRQSAQRRAKTRRREERRRALNPDRAAEAGQTPPHSPYDDEADLKNPWDLGRLRNWKAVMGKEWWLWFVPTPNSLGDGLMYPRNDIDELMRLSPPLPSANDAAA</sequence>
<dbReference type="OrthoDB" id="9909019at2759"/>
<keyword evidence="4 10" id="KW-1133">Transmembrane helix</keyword>
<dbReference type="InterPro" id="IPR039859">
    <property type="entry name" value="PFA4/ZDH16/20/ERF2-like"/>
</dbReference>
<evidence type="ECO:0000256" key="3">
    <source>
        <dbReference type="ARBA" id="ARBA00022692"/>
    </source>
</evidence>
<feature type="compositionally biased region" description="Polar residues" evidence="11">
    <location>
        <begin position="75"/>
        <end position="85"/>
    </location>
</feature>
<reference evidence="14" key="1">
    <citation type="journal article" date="2018" name="Nat. Microbiol.">
        <title>Leveraging single-cell genomics to expand the fungal tree of life.</title>
        <authorList>
            <person name="Ahrendt S.R."/>
            <person name="Quandt C.A."/>
            <person name="Ciobanu D."/>
            <person name="Clum A."/>
            <person name="Salamov A."/>
            <person name="Andreopoulos B."/>
            <person name="Cheng J.F."/>
            <person name="Woyke T."/>
            <person name="Pelin A."/>
            <person name="Henrissat B."/>
            <person name="Reynolds N.K."/>
            <person name="Benny G.L."/>
            <person name="Smith M.E."/>
            <person name="James T.Y."/>
            <person name="Grigoriev I.V."/>
        </authorList>
    </citation>
    <scope>NUCLEOTIDE SEQUENCE [LARGE SCALE GENOMIC DNA]</scope>
    <source>
        <strain evidence="14">RSA 1356</strain>
    </source>
</reference>
<evidence type="ECO:0000256" key="1">
    <source>
        <dbReference type="ARBA" id="ARBA00004141"/>
    </source>
</evidence>
<organism evidence="13 14">
    <name type="scientific">Thamnocephalis sphaerospora</name>
    <dbReference type="NCBI Taxonomy" id="78915"/>
    <lineage>
        <taxon>Eukaryota</taxon>
        <taxon>Fungi</taxon>
        <taxon>Fungi incertae sedis</taxon>
        <taxon>Zoopagomycota</taxon>
        <taxon>Zoopagomycotina</taxon>
        <taxon>Zoopagomycetes</taxon>
        <taxon>Zoopagales</taxon>
        <taxon>Sigmoideomycetaceae</taxon>
        <taxon>Thamnocephalis</taxon>
    </lineage>
</organism>
<feature type="region of interest" description="Disordered" evidence="11">
    <location>
        <begin position="287"/>
        <end position="328"/>
    </location>
</feature>
<dbReference type="EMBL" id="KZ992429">
    <property type="protein sequence ID" value="RKP11012.1"/>
    <property type="molecule type" value="Genomic_DNA"/>
</dbReference>
<keyword evidence="14" id="KW-1185">Reference proteome</keyword>
<keyword evidence="7" id="KW-0449">Lipoprotein</keyword>
<keyword evidence="6" id="KW-0564">Palmitate</keyword>
<dbReference type="GO" id="GO:0019706">
    <property type="term" value="F:protein-cysteine S-palmitoyltransferase activity"/>
    <property type="evidence" value="ECO:0007669"/>
    <property type="project" value="UniProtKB-EC"/>
</dbReference>
<dbReference type="GO" id="GO:0005794">
    <property type="term" value="C:Golgi apparatus"/>
    <property type="evidence" value="ECO:0007669"/>
    <property type="project" value="TreeGrafter"/>
</dbReference>
<dbReference type="EC" id="2.3.1.225" evidence="10"/>
<dbReference type="Pfam" id="PF01529">
    <property type="entry name" value="DHHC"/>
    <property type="match status" value="1"/>
</dbReference>
<keyword evidence="5 10" id="KW-0472">Membrane</keyword>
<evidence type="ECO:0000256" key="2">
    <source>
        <dbReference type="ARBA" id="ARBA00022679"/>
    </source>
</evidence>
<keyword evidence="8 10" id="KW-0012">Acyltransferase</keyword>
<feature type="compositionally biased region" description="Basic and acidic residues" evidence="11">
    <location>
        <begin position="298"/>
        <end position="312"/>
    </location>
</feature>
<comment type="subcellular location">
    <subcellularLocation>
        <location evidence="1">Membrane</location>
        <topology evidence="1">Multi-pass membrane protein</topology>
    </subcellularLocation>
</comment>
<evidence type="ECO:0000256" key="5">
    <source>
        <dbReference type="ARBA" id="ARBA00023136"/>
    </source>
</evidence>
<feature type="compositionally biased region" description="Low complexity" evidence="11">
    <location>
        <begin position="86"/>
        <end position="101"/>
    </location>
</feature>
<evidence type="ECO:0000259" key="12">
    <source>
        <dbReference type="Pfam" id="PF01529"/>
    </source>
</evidence>
<evidence type="ECO:0000256" key="6">
    <source>
        <dbReference type="ARBA" id="ARBA00023139"/>
    </source>
</evidence>
<dbReference type="STRING" id="78915.A0A4P9XY47"/>
<gene>
    <name evidence="13" type="ORF">THASP1DRAFT_27186</name>
</gene>
<protein>
    <recommendedName>
        <fullName evidence="10">Palmitoyltransferase</fullName>
        <ecNumber evidence="10">2.3.1.225</ecNumber>
    </recommendedName>
</protein>
<evidence type="ECO:0000256" key="9">
    <source>
        <dbReference type="ARBA" id="ARBA00048048"/>
    </source>
</evidence>
<name>A0A4P9XY47_9FUNG</name>
<feature type="region of interest" description="Disordered" evidence="11">
    <location>
        <begin position="74"/>
        <end position="103"/>
    </location>
</feature>
<proteinExistence type="inferred from homology"/>
<dbReference type="PROSITE" id="PS50216">
    <property type="entry name" value="DHHC"/>
    <property type="match status" value="1"/>
</dbReference>
<comment type="similarity">
    <text evidence="10">Belongs to the DHHC palmitoyltransferase family.</text>
</comment>
<comment type="catalytic activity">
    <reaction evidence="9 10">
        <text>L-cysteinyl-[protein] + hexadecanoyl-CoA = S-hexadecanoyl-L-cysteinyl-[protein] + CoA</text>
        <dbReference type="Rhea" id="RHEA:36683"/>
        <dbReference type="Rhea" id="RHEA-COMP:10131"/>
        <dbReference type="Rhea" id="RHEA-COMP:11032"/>
        <dbReference type="ChEBI" id="CHEBI:29950"/>
        <dbReference type="ChEBI" id="CHEBI:57287"/>
        <dbReference type="ChEBI" id="CHEBI:57379"/>
        <dbReference type="ChEBI" id="CHEBI:74151"/>
        <dbReference type="EC" id="2.3.1.225"/>
    </reaction>
</comment>
<feature type="transmembrane region" description="Helical" evidence="10">
    <location>
        <begin position="27"/>
        <end position="48"/>
    </location>
</feature>
<comment type="domain">
    <text evidence="10">The DHHC domain is required for palmitoyltransferase activity.</text>
</comment>
<keyword evidence="2 10" id="KW-0808">Transferase</keyword>
<feature type="transmembrane region" description="Helical" evidence="10">
    <location>
        <begin position="210"/>
        <end position="237"/>
    </location>
</feature>
<dbReference type="PANTHER" id="PTHR22883">
    <property type="entry name" value="ZINC FINGER DHHC DOMAIN CONTAINING PROTEIN"/>
    <property type="match status" value="1"/>
</dbReference>
<evidence type="ECO:0000256" key="8">
    <source>
        <dbReference type="ARBA" id="ARBA00023315"/>
    </source>
</evidence>
<dbReference type="InterPro" id="IPR001594">
    <property type="entry name" value="Palmitoyltrfase_DHHC"/>
</dbReference>
<keyword evidence="3 10" id="KW-0812">Transmembrane</keyword>
<dbReference type="AlphaFoldDB" id="A0A4P9XY47"/>
<evidence type="ECO:0000313" key="13">
    <source>
        <dbReference type="EMBL" id="RKP11012.1"/>
    </source>
</evidence>
<accession>A0A4P9XY47</accession>
<feature type="transmembrane region" description="Helical" evidence="10">
    <location>
        <begin position="249"/>
        <end position="268"/>
    </location>
</feature>
<evidence type="ECO:0000256" key="7">
    <source>
        <dbReference type="ARBA" id="ARBA00023288"/>
    </source>
</evidence>